<evidence type="ECO:0000313" key="3">
    <source>
        <dbReference type="Proteomes" id="UP001597295"/>
    </source>
</evidence>
<name>A0ABW5DT50_9PROT</name>
<gene>
    <name evidence="2" type="ORF">ACFSM5_15575</name>
</gene>
<reference evidence="3" key="1">
    <citation type="journal article" date="2019" name="Int. J. Syst. Evol. Microbiol.">
        <title>The Global Catalogue of Microorganisms (GCM) 10K type strain sequencing project: providing services to taxonomists for standard genome sequencing and annotation.</title>
        <authorList>
            <consortium name="The Broad Institute Genomics Platform"/>
            <consortium name="The Broad Institute Genome Sequencing Center for Infectious Disease"/>
            <person name="Wu L."/>
            <person name="Ma J."/>
        </authorList>
    </citation>
    <scope>NUCLEOTIDE SEQUENCE [LARGE SCALE GENOMIC DNA]</scope>
    <source>
        <strain evidence="3">CGMCC 1.19062</strain>
    </source>
</reference>
<dbReference type="RefSeq" id="WP_379877400.1">
    <property type="nucleotide sequence ID" value="NZ_JBHUIP010000013.1"/>
</dbReference>
<protein>
    <submittedName>
        <fullName evidence="2">DUF6456 domain-containing protein</fullName>
    </submittedName>
</protein>
<proteinExistence type="predicted"/>
<accession>A0ABW5DT50</accession>
<dbReference type="EMBL" id="JBHUIP010000013">
    <property type="protein sequence ID" value="MFD2264323.1"/>
    <property type="molecule type" value="Genomic_DNA"/>
</dbReference>
<organism evidence="2 3">
    <name type="scientific">Lacibacterium aquatile</name>
    <dbReference type="NCBI Taxonomy" id="1168082"/>
    <lineage>
        <taxon>Bacteria</taxon>
        <taxon>Pseudomonadati</taxon>
        <taxon>Pseudomonadota</taxon>
        <taxon>Alphaproteobacteria</taxon>
        <taxon>Rhodospirillales</taxon>
        <taxon>Rhodospirillaceae</taxon>
    </lineage>
</organism>
<evidence type="ECO:0000259" key="1">
    <source>
        <dbReference type="Pfam" id="PF20057"/>
    </source>
</evidence>
<comment type="caution">
    <text evidence="2">The sequence shown here is derived from an EMBL/GenBank/DDBJ whole genome shotgun (WGS) entry which is preliminary data.</text>
</comment>
<dbReference type="Pfam" id="PF20057">
    <property type="entry name" value="DUF6456"/>
    <property type="match status" value="1"/>
</dbReference>
<keyword evidence="3" id="KW-1185">Reference proteome</keyword>
<dbReference type="InterPro" id="IPR045599">
    <property type="entry name" value="DUF6456"/>
</dbReference>
<sequence>MPKAAVVRLQSFEEKPDYGTPRLRAAGQIVEEEDPAGVPVRHVRVNGEPLDRYLARGELKGRQAEAAKRLRALWYRCHFEAGLTMRWDERVNGSRGSEAESMSDGLVAARRNYAKAVQAVGIRLSDALCRVVCEGMSARDWAVATGRHPASGIEMLRLALDLLADHWGM</sequence>
<dbReference type="Proteomes" id="UP001597295">
    <property type="component" value="Unassembled WGS sequence"/>
</dbReference>
<evidence type="ECO:0000313" key="2">
    <source>
        <dbReference type="EMBL" id="MFD2264323.1"/>
    </source>
</evidence>
<feature type="domain" description="DUF6456" evidence="1">
    <location>
        <begin position="49"/>
        <end position="168"/>
    </location>
</feature>